<keyword evidence="2" id="KW-1185">Reference proteome</keyword>
<reference evidence="1" key="1">
    <citation type="submission" date="2022-11" db="EMBL/GenBank/DDBJ databases">
        <authorList>
            <person name="Petersen C."/>
        </authorList>
    </citation>
    <scope>NUCLEOTIDE SEQUENCE</scope>
    <source>
        <strain evidence="1">IBT 29864</strain>
    </source>
</reference>
<dbReference type="RefSeq" id="XP_056554941.1">
    <property type="nucleotide sequence ID" value="XM_056699528.1"/>
</dbReference>
<protein>
    <submittedName>
        <fullName evidence="1">Uncharacterized protein</fullName>
    </submittedName>
</protein>
<gene>
    <name evidence="1" type="ORF">N7496_006599</name>
</gene>
<proteinExistence type="predicted"/>
<dbReference type="GeneID" id="81438707"/>
<dbReference type="EMBL" id="JAPZBS010000005">
    <property type="protein sequence ID" value="KAJ5370507.1"/>
    <property type="molecule type" value="Genomic_DNA"/>
</dbReference>
<dbReference type="Proteomes" id="UP001147782">
    <property type="component" value="Unassembled WGS sequence"/>
</dbReference>
<name>A0A9W9S1T7_9EURO</name>
<evidence type="ECO:0000313" key="2">
    <source>
        <dbReference type="Proteomes" id="UP001147782"/>
    </source>
</evidence>
<reference evidence="1" key="2">
    <citation type="journal article" date="2023" name="IMA Fungus">
        <title>Comparative genomic study of the Penicillium genus elucidates a diverse pangenome and 15 lateral gene transfer events.</title>
        <authorList>
            <person name="Petersen C."/>
            <person name="Sorensen T."/>
            <person name="Nielsen M.R."/>
            <person name="Sondergaard T.E."/>
            <person name="Sorensen J.L."/>
            <person name="Fitzpatrick D.A."/>
            <person name="Frisvad J.C."/>
            <person name="Nielsen K.L."/>
        </authorList>
    </citation>
    <scope>NUCLEOTIDE SEQUENCE</scope>
    <source>
        <strain evidence="1">IBT 29864</strain>
    </source>
</reference>
<organism evidence="1 2">
    <name type="scientific">Penicillium cataractarum</name>
    <dbReference type="NCBI Taxonomy" id="2100454"/>
    <lineage>
        <taxon>Eukaryota</taxon>
        <taxon>Fungi</taxon>
        <taxon>Dikarya</taxon>
        <taxon>Ascomycota</taxon>
        <taxon>Pezizomycotina</taxon>
        <taxon>Eurotiomycetes</taxon>
        <taxon>Eurotiomycetidae</taxon>
        <taxon>Eurotiales</taxon>
        <taxon>Aspergillaceae</taxon>
        <taxon>Penicillium</taxon>
    </lineage>
</organism>
<comment type="caution">
    <text evidence="1">The sequence shown here is derived from an EMBL/GenBank/DDBJ whole genome shotgun (WGS) entry which is preliminary data.</text>
</comment>
<dbReference type="AlphaFoldDB" id="A0A9W9S1T7"/>
<evidence type="ECO:0000313" key="1">
    <source>
        <dbReference type="EMBL" id="KAJ5370507.1"/>
    </source>
</evidence>
<accession>A0A9W9S1T7</accession>
<sequence length="73" mass="8394">MQISFTLATKSDLEFRKVAPARLLETQEAHKLLTQRMNSLIRKRWAKGPCLQANIGLERGRRLPFGTHGKYTL</sequence>